<dbReference type="AlphaFoldDB" id="A0AAD6VPH6"/>
<name>A0AAD6VPH6_9AGAR</name>
<proteinExistence type="predicted"/>
<protein>
    <submittedName>
        <fullName evidence="2">Uncharacterized protein</fullName>
    </submittedName>
</protein>
<accession>A0AAD6VPH6</accession>
<feature type="region of interest" description="Disordered" evidence="1">
    <location>
        <begin position="94"/>
        <end position="120"/>
    </location>
</feature>
<evidence type="ECO:0000313" key="2">
    <source>
        <dbReference type="EMBL" id="KAJ7217988.1"/>
    </source>
</evidence>
<keyword evidence="3" id="KW-1185">Reference proteome</keyword>
<dbReference type="Proteomes" id="UP001219525">
    <property type="component" value="Unassembled WGS sequence"/>
</dbReference>
<feature type="compositionally biased region" description="Polar residues" evidence="1">
    <location>
        <begin position="94"/>
        <end position="111"/>
    </location>
</feature>
<evidence type="ECO:0000256" key="1">
    <source>
        <dbReference type="SAM" id="MobiDB-lite"/>
    </source>
</evidence>
<feature type="region of interest" description="Disordered" evidence="1">
    <location>
        <begin position="288"/>
        <end position="307"/>
    </location>
</feature>
<reference evidence="2" key="1">
    <citation type="submission" date="2023-03" db="EMBL/GenBank/DDBJ databases">
        <title>Massive genome expansion in bonnet fungi (Mycena s.s.) driven by repeated elements and novel gene families across ecological guilds.</title>
        <authorList>
            <consortium name="Lawrence Berkeley National Laboratory"/>
            <person name="Harder C.B."/>
            <person name="Miyauchi S."/>
            <person name="Viragh M."/>
            <person name="Kuo A."/>
            <person name="Thoen E."/>
            <person name="Andreopoulos B."/>
            <person name="Lu D."/>
            <person name="Skrede I."/>
            <person name="Drula E."/>
            <person name="Henrissat B."/>
            <person name="Morin E."/>
            <person name="Kohler A."/>
            <person name="Barry K."/>
            <person name="LaButti K."/>
            <person name="Morin E."/>
            <person name="Salamov A."/>
            <person name="Lipzen A."/>
            <person name="Mereny Z."/>
            <person name="Hegedus B."/>
            <person name="Baldrian P."/>
            <person name="Stursova M."/>
            <person name="Weitz H."/>
            <person name="Taylor A."/>
            <person name="Grigoriev I.V."/>
            <person name="Nagy L.G."/>
            <person name="Martin F."/>
            <person name="Kauserud H."/>
        </authorList>
    </citation>
    <scope>NUCLEOTIDE SEQUENCE</scope>
    <source>
        <strain evidence="2">9144</strain>
    </source>
</reference>
<dbReference type="EMBL" id="JARJCW010000013">
    <property type="protein sequence ID" value="KAJ7217988.1"/>
    <property type="molecule type" value="Genomic_DNA"/>
</dbReference>
<evidence type="ECO:0000313" key="3">
    <source>
        <dbReference type="Proteomes" id="UP001219525"/>
    </source>
</evidence>
<gene>
    <name evidence="2" type="ORF">GGX14DRAFT_390697</name>
</gene>
<sequence>MLLARTGCVKCVVLPLLSRTPPTSAAKASIARLTSDSEPIRLEVSAPDLPYFKPSESELLQATFGLDLKSFSILMDGALGTDIDINDTLPADTSTLDLTQSDSESSENTENVDAPQVFPPRDKAEADRHFKLYEEYYGDGKQGQLVLVCAAAAFGHPITRRTWNRRYHSWLAEQGRELIHPKLPSHGAISLSALMYFDVPREVLEDEGILSLNDLKHLLEAAQVASEGRPNRIKKPKKWTRPQLVNFLEGCHIEGREANITNEVALSTPSEVILRRLVFEGKVQLPPKNIDESENAEPEQPKKTPGSSLDLDYVFFFRNAQTNYETEGQNHCITYSKEIRVRSPYPKRVPISAGMVIRSLSDIIEGSPMLTSAPANETQMTLTVNANDGDYAKMLEARYKVVLPALEKCSTECGRKLTRCQTAEKLVPLDDGDDYEGDNVEGWRMYGVGLAEFSAELRTRKDGEKHYVNHKWEAPLKLSRKQLPVQRTALKKNYTFDGLIELKSEQAKFIEIQETYDKQKLRKKPGYSYSQVRDWGVWFFEAWKEIVNGKGHRASMKAWSRALGFKPDSWLAPLAKCGLLVGQKGGRGPVIAQHGQALHAEFHKHQQVVPQKLFEKLCLLYSVAATGYKLEGEDGDEGDEGNAGNENR</sequence>
<organism evidence="2 3">
    <name type="scientific">Mycena pura</name>
    <dbReference type="NCBI Taxonomy" id="153505"/>
    <lineage>
        <taxon>Eukaryota</taxon>
        <taxon>Fungi</taxon>
        <taxon>Dikarya</taxon>
        <taxon>Basidiomycota</taxon>
        <taxon>Agaricomycotina</taxon>
        <taxon>Agaricomycetes</taxon>
        <taxon>Agaricomycetidae</taxon>
        <taxon>Agaricales</taxon>
        <taxon>Marasmiineae</taxon>
        <taxon>Mycenaceae</taxon>
        <taxon>Mycena</taxon>
    </lineage>
</organism>
<comment type="caution">
    <text evidence="2">The sequence shown here is derived from an EMBL/GenBank/DDBJ whole genome shotgun (WGS) entry which is preliminary data.</text>
</comment>